<sequence length="51" mass="5350">MIILGVILLLIGLVAGLPFLWTIGAVLALIGVALLVMGAAGHEVAGRRHYW</sequence>
<dbReference type="RefSeq" id="WP_354645291.1">
    <property type="nucleotide sequence ID" value="NZ_CP159873.1"/>
</dbReference>
<evidence type="ECO:0000256" key="1">
    <source>
        <dbReference type="SAM" id="Phobius"/>
    </source>
</evidence>
<dbReference type="AlphaFoldDB" id="A0AAU8K6U1"/>
<dbReference type="EMBL" id="CP159873">
    <property type="protein sequence ID" value="XCM84357.1"/>
    <property type="molecule type" value="Genomic_DNA"/>
</dbReference>
<protein>
    <recommendedName>
        <fullName evidence="3">Small hydrophobic protein</fullName>
    </recommendedName>
</protein>
<reference evidence="2" key="1">
    <citation type="submission" date="2024-06" db="EMBL/GenBank/DDBJ databases">
        <title>The genome sequences of Kitasatospora sp. strain HUAS MG31.</title>
        <authorList>
            <person name="Mo P."/>
        </authorList>
    </citation>
    <scope>NUCLEOTIDE SEQUENCE</scope>
    <source>
        <strain evidence="2">HUAS MG31</strain>
        <plasmid evidence="2">punmamed1</plasmid>
    </source>
</reference>
<keyword evidence="1" id="KW-0472">Membrane</keyword>
<evidence type="ECO:0000313" key="2">
    <source>
        <dbReference type="EMBL" id="XCM84357.1"/>
    </source>
</evidence>
<proteinExistence type="predicted"/>
<keyword evidence="2" id="KW-0614">Plasmid</keyword>
<geneLocation type="plasmid" evidence="2">
    <name>punmamed1</name>
</geneLocation>
<evidence type="ECO:0008006" key="3">
    <source>
        <dbReference type="Google" id="ProtNLM"/>
    </source>
</evidence>
<name>A0AAU8K6U1_9ACTN</name>
<dbReference type="KEGG" id="kcm:ABWK59_36055"/>
<keyword evidence="1" id="KW-0812">Transmembrane</keyword>
<accession>A0AAU8K6U1</accession>
<organism evidence="2">
    <name type="scientific">Kitasatospora camelliae</name>
    <dbReference type="NCBI Taxonomy" id="3156397"/>
    <lineage>
        <taxon>Bacteria</taxon>
        <taxon>Bacillati</taxon>
        <taxon>Actinomycetota</taxon>
        <taxon>Actinomycetes</taxon>
        <taxon>Kitasatosporales</taxon>
        <taxon>Streptomycetaceae</taxon>
        <taxon>Kitasatospora</taxon>
    </lineage>
</organism>
<feature type="transmembrane region" description="Helical" evidence="1">
    <location>
        <begin position="26"/>
        <end position="45"/>
    </location>
</feature>
<gene>
    <name evidence="2" type="ORF">ABWK59_36055</name>
</gene>
<keyword evidence="1" id="KW-1133">Transmembrane helix</keyword>